<keyword evidence="2" id="KW-1185">Reference proteome</keyword>
<accession>A0ABV0Q1C3</accession>
<proteinExistence type="predicted"/>
<gene>
    <name evidence="1" type="ORF">GOODEAATRI_025171</name>
</gene>
<comment type="caution">
    <text evidence="1">The sequence shown here is derived from an EMBL/GenBank/DDBJ whole genome shotgun (WGS) entry which is preliminary data.</text>
</comment>
<protein>
    <submittedName>
        <fullName evidence="1">Uncharacterized protein</fullName>
    </submittedName>
</protein>
<name>A0ABV0Q1C3_9TELE</name>
<organism evidence="1 2">
    <name type="scientific">Goodea atripinnis</name>
    <dbReference type="NCBI Taxonomy" id="208336"/>
    <lineage>
        <taxon>Eukaryota</taxon>
        <taxon>Metazoa</taxon>
        <taxon>Chordata</taxon>
        <taxon>Craniata</taxon>
        <taxon>Vertebrata</taxon>
        <taxon>Euteleostomi</taxon>
        <taxon>Actinopterygii</taxon>
        <taxon>Neopterygii</taxon>
        <taxon>Teleostei</taxon>
        <taxon>Neoteleostei</taxon>
        <taxon>Acanthomorphata</taxon>
        <taxon>Ovalentaria</taxon>
        <taxon>Atherinomorphae</taxon>
        <taxon>Cyprinodontiformes</taxon>
        <taxon>Goodeidae</taxon>
        <taxon>Goodea</taxon>
    </lineage>
</organism>
<dbReference type="EMBL" id="JAHRIO010092884">
    <property type="protein sequence ID" value="MEQ2189428.1"/>
    <property type="molecule type" value="Genomic_DNA"/>
</dbReference>
<evidence type="ECO:0000313" key="2">
    <source>
        <dbReference type="Proteomes" id="UP001476798"/>
    </source>
</evidence>
<evidence type="ECO:0000313" key="1">
    <source>
        <dbReference type="EMBL" id="MEQ2189428.1"/>
    </source>
</evidence>
<sequence length="93" mass="10032">MTSYGSPRERKLDWALRTTVPRSPCARQQQQLGCCDNAGSQRLLWLQRLDGCVETPVGNVLAAGRRSGYTFAPDAELSPINSTLIGGCPAPKA</sequence>
<dbReference type="Proteomes" id="UP001476798">
    <property type="component" value="Unassembled WGS sequence"/>
</dbReference>
<reference evidence="1 2" key="1">
    <citation type="submission" date="2021-06" db="EMBL/GenBank/DDBJ databases">
        <authorList>
            <person name="Palmer J.M."/>
        </authorList>
    </citation>
    <scope>NUCLEOTIDE SEQUENCE [LARGE SCALE GENOMIC DNA]</scope>
    <source>
        <strain evidence="1 2">GA_2019</strain>
        <tissue evidence="1">Muscle</tissue>
    </source>
</reference>